<dbReference type="EMBL" id="JAMQGR010000007">
    <property type="protein sequence ID" value="MCM2567787.1"/>
    <property type="molecule type" value="Genomic_DNA"/>
</dbReference>
<dbReference type="Pfam" id="PF20247">
    <property type="entry name" value="DUF6602"/>
    <property type="match status" value="1"/>
</dbReference>
<dbReference type="Proteomes" id="UP001202243">
    <property type="component" value="Unassembled WGS sequence"/>
</dbReference>
<sequence length="316" mass="35482">MAIENQYQKIFRSRVESALLKAAATSKISHQGVKGSILEILIADLFSPLLPSDIGVGTGQITDSYSGILSNQIDIILYDKSILPPIFFDRKLGIFPIESVLYAIEVKTTLNIKELRLAHESAKNLHDNFFYRPGQQDKDGNEINHKIERVRSAIFALRSDLKGTGITEAQRYKNIYSNEYPFIRAICIAGKEYWYEKEDEWIGTTKQSGYDEILAFIGGVTNTYRRISESRGRPSLGHYIIPNLRSTTREKHTKNFSIFVTCEKCGISGEFTPIVPNMDLTINGAIIAEKKCPSCSGPMKSKPGNYHFIDGKIASQ</sequence>
<gene>
    <name evidence="2" type="ORF">NCG91_19450</name>
</gene>
<evidence type="ECO:0000259" key="1">
    <source>
        <dbReference type="Pfam" id="PF20247"/>
    </source>
</evidence>
<dbReference type="CDD" id="cd21173">
    <property type="entry name" value="NucC-like"/>
    <property type="match status" value="1"/>
</dbReference>
<dbReference type="RefSeq" id="WP_251350857.1">
    <property type="nucleotide sequence ID" value="NZ_JAMQGR010000007.1"/>
</dbReference>
<comment type="caution">
    <text evidence="2">The sequence shown here is derived from an EMBL/GenBank/DDBJ whole genome shotgun (WGS) entry which is preliminary data.</text>
</comment>
<evidence type="ECO:0000313" key="2">
    <source>
        <dbReference type="EMBL" id="MCM2567787.1"/>
    </source>
</evidence>
<accession>A0ABT0WV07</accession>
<name>A0ABT0WV07_9BURK</name>
<feature type="domain" description="DUF6602" evidence="1">
    <location>
        <begin position="24"/>
        <end position="125"/>
    </location>
</feature>
<evidence type="ECO:0000313" key="3">
    <source>
        <dbReference type="Proteomes" id="UP001202243"/>
    </source>
</evidence>
<protein>
    <recommendedName>
        <fullName evidence="1">DUF6602 domain-containing protein</fullName>
    </recommendedName>
</protein>
<proteinExistence type="predicted"/>
<organism evidence="2 3">
    <name type="scientific">Janthinobacterium kumbetense</name>
    <dbReference type="NCBI Taxonomy" id="2950280"/>
    <lineage>
        <taxon>Bacteria</taxon>
        <taxon>Pseudomonadati</taxon>
        <taxon>Pseudomonadota</taxon>
        <taxon>Betaproteobacteria</taxon>
        <taxon>Burkholderiales</taxon>
        <taxon>Oxalobacteraceae</taxon>
        <taxon>Janthinobacterium</taxon>
    </lineage>
</organism>
<reference evidence="2 3" key="1">
    <citation type="submission" date="2022-06" db="EMBL/GenBank/DDBJ databases">
        <title>Janthinobacterium kumbetensis sp. nov., isolated from spring water in Turkey.</title>
        <authorList>
            <person name="Inan Bektas K."/>
            <person name="Belduz A.A."/>
            <person name="Canakci S."/>
            <person name="Nalcaoglu A."/>
            <person name="Ceylan E."/>
            <person name="Kati H."/>
        </authorList>
    </citation>
    <scope>NUCLEOTIDE SEQUENCE [LARGE SCALE GENOMIC DNA]</scope>
    <source>
        <strain evidence="2 3">GK</strain>
    </source>
</reference>
<keyword evidence="3" id="KW-1185">Reference proteome</keyword>
<dbReference type="InterPro" id="IPR046537">
    <property type="entry name" value="DUF6602"/>
</dbReference>